<dbReference type="InterPro" id="IPR001279">
    <property type="entry name" value="Metallo-B-lactamas"/>
</dbReference>
<proteinExistence type="predicted"/>
<dbReference type="Proteomes" id="UP000240987">
    <property type="component" value="Unassembled WGS sequence"/>
</dbReference>
<reference evidence="3 4" key="1">
    <citation type="submission" date="2018-01" db="EMBL/GenBank/DDBJ databases">
        <title>Whole genome sequencing of Histamine producing bacteria.</title>
        <authorList>
            <person name="Butler K."/>
        </authorList>
    </citation>
    <scope>NUCLEOTIDE SEQUENCE [LARGE SCALE GENOMIC DNA]</scope>
    <source>
        <strain evidence="3 4">JCM 12947</strain>
    </source>
</reference>
<dbReference type="RefSeq" id="WP_107241577.1">
    <property type="nucleotide sequence ID" value="NZ_PYMJ01000003.1"/>
</dbReference>
<organism evidence="3 4">
    <name type="scientific">Photobacterium frigidiphilum</name>
    <dbReference type="NCBI Taxonomy" id="264736"/>
    <lineage>
        <taxon>Bacteria</taxon>
        <taxon>Pseudomonadati</taxon>
        <taxon>Pseudomonadota</taxon>
        <taxon>Gammaproteobacteria</taxon>
        <taxon>Vibrionales</taxon>
        <taxon>Vibrionaceae</taxon>
        <taxon>Photobacterium</taxon>
    </lineage>
</organism>
<dbReference type="GO" id="GO:0016787">
    <property type="term" value="F:hydrolase activity"/>
    <property type="evidence" value="ECO:0007669"/>
    <property type="project" value="UniProtKB-KW"/>
</dbReference>
<dbReference type="Gene3D" id="3.60.15.10">
    <property type="entry name" value="Ribonuclease Z/Hydroxyacylglutathione hydrolase-like"/>
    <property type="match status" value="1"/>
</dbReference>
<gene>
    <name evidence="3" type="ORF">C9J12_04260</name>
</gene>
<feature type="domain" description="Metallo-beta-lactamase" evidence="2">
    <location>
        <begin position="96"/>
        <end position="283"/>
    </location>
</feature>
<evidence type="ECO:0000256" key="1">
    <source>
        <dbReference type="ARBA" id="ARBA00022801"/>
    </source>
</evidence>
<dbReference type="PANTHER" id="PTHR43546">
    <property type="entry name" value="UPF0173 METAL-DEPENDENT HYDROLASE MJ1163-RELATED"/>
    <property type="match status" value="1"/>
</dbReference>
<protein>
    <submittedName>
        <fullName evidence="3">L-ascorbate 6-phosphate lactonase</fullName>
    </submittedName>
</protein>
<sequence length="355" mass="40171">MSKVDEITRESWILNTFPEWGTWLNEEIDHEDVQPGTFAMWWLGCTGIWLKSEGNTNISIDFWCGTGKRTHGNPHMKNQHQMMRMGGVRNLQPNLRTSPFVLDPFGIKNIDAVLATHDHADHIDINVASAVLHNCGEHVKFIGPKACVDLWTGWGVPEDRCIIAKVGDEIPVGDITIKVLDAFDRTALVTLPEGTSSYDKSILDGMDDRAVNYLVKTTGGNVYHSGDSHYSNYYAKHGNDNQIDVALLSYGENPRGVTDKMTASDILRAGESLDAQVVMPFHHDIWANFQNDPREIEVLWKMKKDRLGYGFSPFFWQVGGKYTFPTDQAKMYYQHPRGFADIFTDEPELPFKAFL</sequence>
<dbReference type="EMBL" id="PYMJ01000003">
    <property type="protein sequence ID" value="PSU50542.1"/>
    <property type="molecule type" value="Genomic_DNA"/>
</dbReference>
<keyword evidence="1" id="KW-0378">Hydrolase</keyword>
<accession>A0A2T3JNB7</accession>
<dbReference type="PANTHER" id="PTHR43546:SF9">
    <property type="entry name" value="L-ASCORBATE-6-PHOSPHATE LACTONASE ULAG-RELATED"/>
    <property type="match status" value="1"/>
</dbReference>
<evidence type="ECO:0000313" key="3">
    <source>
        <dbReference type="EMBL" id="PSU50542.1"/>
    </source>
</evidence>
<dbReference type="SUPFAM" id="SSF56281">
    <property type="entry name" value="Metallo-hydrolase/oxidoreductase"/>
    <property type="match status" value="1"/>
</dbReference>
<dbReference type="AlphaFoldDB" id="A0A2T3JNB7"/>
<name>A0A2T3JNB7_9GAMM</name>
<dbReference type="NCBIfam" id="NF008688">
    <property type="entry name" value="PRK11709.1"/>
    <property type="match status" value="1"/>
</dbReference>
<dbReference type="InterPro" id="IPR050114">
    <property type="entry name" value="UPF0173_UPF0282_UlaG_hydrolase"/>
</dbReference>
<keyword evidence="4" id="KW-1185">Reference proteome</keyword>
<comment type="caution">
    <text evidence="3">The sequence shown here is derived from an EMBL/GenBank/DDBJ whole genome shotgun (WGS) entry which is preliminary data.</text>
</comment>
<dbReference type="OrthoDB" id="9800061at2"/>
<dbReference type="Pfam" id="PF12706">
    <property type="entry name" value="Lactamase_B_2"/>
    <property type="match status" value="1"/>
</dbReference>
<evidence type="ECO:0000259" key="2">
    <source>
        <dbReference type="Pfam" id="PF12706"/>
    </source>
</evidence>
<dbReference type="InterPro" id="IPR036866">
    <property type="entry name" value="RibonucZ/Hydroxyglut_hydro"/>
</dbReference>
<evidence type="ECO:0000313" key="4">
    <source>
        <dbReference type="Proteomes" id="UP000240987"/>
    </source>
</evidence>